<keyword evidence="2" id="KW-0819">tRNA processing</keyword>
<feature type="domain" description="Pus10-like C-terminal" evidence="4">
    <location>
        <begin position="22"/>
        <end position="121"/>
    </location>
</feature>
<evidence type="ECO:0000313" key="5">
    <source>
        <dbReference type="EnsemblPlants" id="MELO3C032646.2.1"/>
    </source>
</evidence>
<dbReference type="EC" id="5.4.99.25" evidence="1"/>
<dbReference type="EnsemblPlants" id="MELO3C032646.2.1">
    <property type="protein sequence ID" value="MELO3C032646.2.1"/>
    <property type="gene ID" value="MELO3C032646.2"/>
</dbReference>
<dbReference type="Gene3D" id="3.30.70.2510">
    <property type="match status" value="1"/>
</dbReference>
<name>A0A9I9EEF6_CUCME</name>
<keyword evidence="3" id="KW-0413">Isomerase</keyword>
<proteinExistence type="predicted"/>
<evidence type="ECO:0000256" key="1">
    <source>
        <dbReference type="ARBA" id="ARBA00012787"/>
    </source>
</evidence>
<dbReference type="Gramene" id="MELO3C032646.2.1">
    <property type="protein sequence ID" value="MELO3C032646.2.1"/>
    <property type="gene ID" value="MELO3C032646.2"/>
</dbReference>
<dbReference type="PANTHER" id="PTHR21568">
    <property type="entry name" value="TRNA PSEUDOURIDINE SYNTHASE PUS10"/>
    <property type="match status" value="1"/>
</dbReference>
<sequence length="179" mass="20386">MSVMVPDVETSKDRMVELKKKVRMLGSGRPFLVEIQNTCLLPSDVIINEIQSKINSSENKLVGVRNMKVVGSEGWTLVQEGEAEKQNYDCEIIFSCAQNFAKNSNKSASSSKSIRTYKDHPLVRVIFQLYSDATKNYRIRNKRLQAKKVLQRLRDIKDVSDSLLLIQYWAAIDIGTNDL</sequence>
<evidence type="ECO:0000256" key="2">
    <source>
        <dbReference type="ARBA" id="ARBA00022694"/>
    </source>
</evidence>
<evidence type="ECO:0000259" key="4">
    <source>
        <dbReference type="Pfam" id="PF21238"/>
    </source>
</evidence>
<dbReference type="InterPro" id="IPR048741">
    <property type="entry name" value="Pus10-like_C"/>
</dbReference>
<dbReference type="GO" id="GO:0031119">
    <property type="term" value="P:tRNA pseudouridine synthesis"/>
    <property type="evidence" value="ECO:0007669"/>
    <property type="project" value="TreeGrafter"/>
</dbReference>
<dbReference type="GO" id="GO:0160148">
    <property type="term" value="F:tRNA pseudouridine(55) synthase activity"/>
    <property type="evidence" value="ECO:0007669"/>
    <property type="project" value="UniProtKB-EC"/>
</dbReference>
<accession>A0A9I9EEF6</accession>
<dbReference type="Pfam" id="PF21238">
    <property type="entry name" value="Pus10_C"/>
    <property type="match status" value="1"/>
</dbReference>
<dbReference type="PANTHER" id="PTHR21568:SF0">
    <property type="entry name" value="TRNA PSEUDOURIDINE SYNTHASE PUS10"/>
    <property type="match status" value="1"/>
</dbReference>
<evidence type="ECO:0000256" key="3">
    <source>
        <dbReference type="ARBA" id="ARBA00023235"/>
    </source>
</evidence>
<dbReference type="AlphaFoldDB" id="A0A9I9EEF6"/>
<protein>
    <recommendedName>
        <fullName evidence="1">tRNA pseudouridine(55) synthase</fullName>
        <ecNumber evidence="1">5.4.99.25</ecNumber>
    </recommendedName>
</protein>
<organism evidence="5">
    <name type="scientific">Cucumis melo</name>
    <name type="common">Muskmelon</name>
    <dbReference type="NCBI Taxonomy" id="3656"/>
    <lineage>
        <taxon>Eukaryota</taxon>
        <taxon>Viridiplantae</taxon>
        <taxon>Streptophyta</taxon>
        <taxon>Embryophyta</taxon>
        <taxon>Tracheophyta</taxon>
        <taxon>Spermatophyta</taxon>
        <taxon>Magnoliopsida</taxon>
        <taxon>eudicotyledons</taxon>
        <taxon>Gunneridae</taxon>
        <taxon>Pentapetalae</taxon>
        <taxon>rosids</taxon>
        <taxon>fabids</taxon>
        <taxon>Cucurbitales</taxon>
        <taxon>Cucurbitaceae</taxon>
        <taxon>Benincaseae</taxon>
        <taxon>Cucumis</taxon>
    </lineage>
</organism>
<reference evidence="5" key="1">
    <citation type="submission" date="2023-03" db="UniProtKB">
        <authorList>
            <consortium name="EnsemblPlants"/>
        </authorList>
    </citation>
    <scope>IDENTIFICATION</scope>
</reference>
<dbReference type="InterPro" id="IPR039894">
    <property type="entry name" value="Pus10-like"/>
</dbReference>